<keyword evidence="3" id="KW-0328">Glycosyltransferase</keyword>
<proteinExistence type="inferred from homology"/>
<dbReference type="Pfam" id="PF00201">
    <property type="entry name" value="UDPGT"/>
    <property type="match status" value="1"/>
</dbReference>
<dbReference type="CDD" id="cd03784">
    <property type="entry name" value="GT1_Gtf-like"/>
    <property type="match status" value="1"/>
</dbReference>
<dbReference type="EMBL" id="JAMRDG010000002">
    <property type="protein sequence ID" value="KAJ3691194.1"/>
    <property type="molecule type" value="Genomic_DNA"/>
</dbReference>
<keyword evidence="2 3" id="KW-0808">Transferase</keyword>
<dbReference type="SUPFAM" id="SSF53756">
    <property type="entry name" value="UDP-Glycosyltransferase/glycogen phosphorylase"/>
    <property type="match status" value="1"/>
</dbReference>
<dbReference type="GO" id="GO:0035251">
    <property type="term" value="F:UDP-glucosyltransferase activity"/>
    <property type="evidence" value="ECO:0007669"/>
    <property type="project" value="InterPro"/>
</dbReference>
<keyword evidence="6" id="KW-1185">Reference proteome</keyword>
<evidence type="ECO:0000313" key="6">
    <source>
        <dbReference type="Proteomes" id="UP001210211"/>
    </source>
</evidence>
<dbReference type="InterPro" id="IPR002213">
    <property type="entry name" value="UDP_glucos_trans"/>
</dbReference>
<dbReference type="InterPro" id="IPR035595">
    <property type="entry name" value="UDP_glycos_trans_CS"/>
</dbReference>
<evidence type="ECO:0000256" key="4">
    <source>
        <dbReference type="RuleBase" id="RU362057"/>
    </source>
</evidence>
<reference evidence="5 6" key="1">
    <citation type="journal article" date="2022" name="Cell">
        <title>Repeat-based holocentromeres influence genome architecture and karyotype evolution.</title>
        <authorList>
            <person name="Hofstatter P.G."/>
            <person name="Thangavel G."/>
            <person name="Lux T."/>
            <person name="Neumann P."/>
            <person name="Vondrak T."/>
            <person name="Novak P."/>
            <person name="Zhang M."/>
            <person name="Costa L."/>
            <person name="Castellani M."/>
            <person name="Scott A."/>
            <person name="Toegelov H."/>
            <person name="Fuchs J."/>
            <person name="Mata-Sucre Y."/>
            <person name="Dias Y."/>
            <person name="Vanzela A.L.L."/>
            <person name="Huettel B."/>
            <person name="Almeida C.C.S."/>
            <person name="Simkova H."/>
            <person name="Souza G."/>
            <person name="Pedrosa-Harand A."/>
            <person name="Macas J."/>
            <person name="Mayer K.F.X."/>
            <person name="Houben A."/>
            <person name="Marques A."/>
        </authorList>
    </citation>
    <scope>NUCLEOTIDE SEQUENCE [LARGE SCALE GENOMIC DNA]</scope>
    <source>
        <strain evidence="5">RhyTen1mFocal</strain>
    </source>
</reference>
<protein>
    <recommendedName>
        <fullName evidence="4">Glycosyltransferase</fullName>
        <ecNumber evidence="4">2.4.1.-</ecNumber>
    </recommendedName>
</protein>
<evidence type="ECO:0000256" key="2">
    <source>
        <dbReference type="ARBA" id="ARBA00022679"/>
    </source>
</evidence>
<organism evidence="5 6">
    <name type="scientific">Rhynchospora tenuis</name>
    <dbReference type="NCBI Taxonomy" id="198213"/>
    <lineage>
        <taxon>Eukaryota</taxon>
        <taxon>Viridiplantae</taxon>
        <taxon>Streptophyta</taxon>
        <taxon>Embryophyta</taxon>
        <taxon>Tracheophyta</taxon>
        <taxon>Spermatophyta</taxon>
        <taxon>Magnoliopsida</taxon>
        <taxon>Liliopsida</taxon>
        <taxon>Poales</taxon>
        <taxon>Cyperaceae</taxon>
        <taxon>Cyperoideae</taxon>
        <taxon>Rhynchosporeae</taxon>
        <taxon>Rhynchospora</taxon>
    </lineage>
</organism>
<dbReference type="PANTHER" id="PTHR48048">
    <property type="entry name" value="GLYCOSYLTRANSFERASE"/>
    <property type="match status" value="1"/>
</dbReference>
<evidence type="ECO:0000256" key="1">
    <source>
        <dbReference type="ARBA" id="ARBA00009995"/>
    </source>
</evidence>
<dbReference type="AlphaFoldDB" id="A0AAD5ZCX6"/>
<dbReference type="FunFam" id="3.40.50.2000:FF:000020">
    <property type="entry name" value="Glycosyltransferase"/>
    <property type="match status" value="1"/>
</dbReference>
<evidence type="ECO:0000256" key="3">
    <source>
        <dbReference type="RuleBase" id="RU003718"/>
    </source>
</evidence>
<evidence type="ECO:0000313" key="5">
    <source>
        <dbReference type="EMBL" id="KAJ3691194.1"/>
    </source>
</evidence>
<dbReference type="PANTHER" id="PTHR48048:SF89">
    <property type="entry name" value="GLYCOSYLTRANSFERASE"/>
    <property type="match status" value="1"/>
</dbReference>
<name>A0AAD5ZCX6_9POAL</name>
<dbReference type="Gene3D" id="3.40.50.2000">
    <property type="entry name" value="Glycogen Phosphorylase B"/>
    <property type="match status" value="2"/>
</dbReference>
<comment type="similarity">
    <text evidence="1 3">Belongs to the UDP-glycosyltransferase family.</text>
</comment>
<accession>A0AAD5ZCX6</accession>
<gene>
    <name evidence="5" type="ORF">LUZ61_020358</name>
</gene>
<dbReference type="PROSITE" id="PS00375">
    <property type="entry name" value="UDPGT"/>
    <property type="match status" value="1"/>
</dbReference>
<dbReference type="Proteomes" id="UP001210211">
    <property type="component" value="Unassembled WGS sequence"/>
</dbReference>
<dbReference type="InterPro" id="IPR050481">
    <property type="entry name" value="UDP-glycosyltransf_plant"/>
</dbReference>
<comment type="caution">
    <text evidence="5">The sequence shown here is derived from an EMBL/GenBank/DDBJ whole genome shotgun (WGS) entry which is preliminary data.</text>
</comment>
<sequence length="478" mass="53182">MKDTMVLYTAMGPSHLVPMVELAKLFLSNNLSVAIVTSDLPYKPGSMAQTVSRISPANPSISFHILPALEWANYANISIEARFFASLRDNNRNLLDFLTSFTKTNFVRAIVFDFFSSASLDVAQQLLIPAYIFTAFGASDVAVFLHVTELHKNNTVNWKNMGKDLVNFPGIPPIIASDLPMIILDRESDSYKIIIETLPNLVRASGILINSFESLEPKAVATLTEGLCVPSCKMPPVYCIGPLISQPEQKEGEGRHESLAWLDLQPKKSVVFLCFGTYGAFRSDQIKQIAVGLENSRQRFLWVIKSVREQENMYFSKSITSADLIKLMPEGFLDRTQGKGMVIQSWVPQLQVLQHEAVGGFVTHCGWNSILEAVTAGVPMICWPLYAEQRLNKLVVVEEIKIGAVMEGYDEDIVNADQVEAKVRWLMESEGGRIIKERVAMLKDKVAEALREDGSSSKALMQFMTDLRGTNSEGKCKS</sequence>
<dbReference type="EC" id="2.4.1.-" evidence="4"/>